<dbReference type="AlphaFoldDB" id="A0ABD3ULD7"/>
<organism evidence="3 4">
    <name type="scientific">Penstemon smallii</name>
    <dbReference type="NCBI Taxonomy" id="265156"/>
    <lineage>
        <taxon>Eukaryota</taxon>
        <taxon>Viridiplantae</taxon>
        <taxon>Streptophyta</taxon>
        <taxon>Embryophyta</taxon>
        <taxon>Tracheophyta</taxon>
        <taxon>Spermatophyta</taxon>
        <taxon>Magnoliopsida</taxon>
        <taxon>eudicotyledons</taxon>
        <taxon>Gunneridae</taxon>
        <taxon>Pentapetalae</taxon>
        <taxon>asterids</taxon>
        <taxon>lamiids</taxon>
        <taxon>Lamiales</taxon>
        <taxon>Plantaginaceae</taxon>
        <taxon>Cheloneae</taxon>
        <taxon>Penstemon</taxon>
    </lineage>
</organism>
<feature type="domain" description="DUF4378" evidence="2">
    <location>
        <begin position="570"/>
        <end position="712"/>
    </location>
</feature>
<feature type="region of interest" description="Disordered" evidence="1">
    <location>
        <begin position="325"/>
        <end position="444"/>
    </location>
</feature>
<dbReference type="EMBL" id="JBJXBP010000001">
    <property type="protein sequence ID" value="KAL3849912.1"/>
    <property type="molecule type" value="Genomic_DNA"/>
</dbReference>
<dbReference type="PANTHER" id="PTHR31680:SF12">
    <property type="entry name" value="OS11G0587300 PROTEIN"/>
    <property type="match status" value="1"/>
</dbReference>
<evidence type="ECO:0000313" key="4">
    <source>
        <dbReference type="Proteomes" id="UP001634393"/>
    </source>
</evidence>
<feature type="region of interest" description="Disordered" evidence="1">
    <location>
        <begin position="37"/>
        <end position="71"/>
    </location>
</feature>
<dbReference type="InterPro" id="IPR033334">
    <property type="entry name" value="LNG1/2"/>
</dbReference>
<evidence type="ECO:0000259" key="2">
    <source>
        <dbReference type="Pfam" id="PF14309"/>
    </source>
</evidence>
<evidence type="ECO:0000256" key="1">
    <source>
        <dbReference type="SAM" id="MobiDB-lite"/>
    </source>
</evidence>
<sequence length="738" mass="83377">MTTGFVKDQNLEKQIKKQMGCMAGFLQLFDRHQILTAKRLPPSPDAYTTSDSEKSTEFENQHKPSPELAMQSPAAVIDLPPPKSPLPLPIFQSKQGTRYSWKFPKESPRLSLDSRATTDAKGVLHPKEIRTTTTSINRCDSIASDGSQQHRSSTSVIARLMGLEPLSNSTTSVPEKKPELQRSASESRVSKDLYQSQSLFNNAATETHNVDPRNRSNPLQNVNKVEPPQKVLNSSSQWRAPQHRKNHFDSGDVFPEPRQNVTIYTEIEKRLKMRGIDEQSKDLETLKEILEALQLKGLLHTRKSLEQNHRNFVYDESPIVVMKPSRFSTRSPSKNRTGDIYSPSSGGVRRAGEISPSVSPRRDRNVQSPTRSGRSPRPESNAGRSNSLVKPKPLTVETQRKVKESPENRRVSPVHSPKLYSRRTGPDQTANNPSPRRNKATAQIYQKEKITTVIVAEDESASNSGSSITTSTDTDRSKAEEYKEGRNLLERCDKLLNSIAEMNASDMQPSPVSVLDSSFYKDESFTPSPVTTKRNIDFKDSSSCELEDDLWSPVISPIRSKYEEISNDCDFIYISEILRASHYLPEDSDVFLLLEKQQYLKGNDTSKVSRMQRKLIFDTTNEILDRNTRLPPWKVVSWTKNNVTNLSLDKVWSEFQRIREPNEGEDLFEIICGVLKKDLAGDAVIGWGDCPVEMSEAILDIERLIFKDLISETIRDLAALASRTTLLSSIMPRRKLVF</sequence>
<protein>
    <recommendedName>
        <fullName evidence="2">DUF4378 domain-containing protein</fullName>
    </recommendedName>
</protein>
<accession>A0ABD3ULD7</accession>
<proteinExistence type="predicted"/>
<feature type="compositionally biased region" description="Polar residues" evidence="1">
    <location>
        <begin position="326"/>
        <end position="335"/>
    </location>
</feature>
<evidence type="ECO:0000313" key="3">
    <source>
        <dbReference type="EMBL" id="KAL3849912.1"/>
    </source>
</evidence>
<feature type="compositionally biased region" description="Basic and acidic residues" evidence="1">
    <location>
        <begin position="51"/>
        <end position="65"/>
    </location>
</feature>
<keyword evidence="4" id="KW-1185">Reference proteome</keyword>
<name>A0ABD3ULD7_9LAMI</name>
<feature type="region of interest" description="Disordered" evidence="1">
    <location>
        <begin position="458"/>
        <end position="481"/>
    </location>
</feature>
<feature type="compositionally biased region" description="Polar residues" evidence="1">
    <location>
        <begin position="426"/>
        <end position="444"/>
    </location>
</feature>
<dbReference type="PANTHER" id="PTHR31680">
    <property type="entry name" value="LONGIFOLIA PROTEIN"/>
    <property type="match status" value="1"/>
</dbReference>
<dbReference type="Pfam" id="PF14309">
    <property type="entry name" value="DUF4378"/>
    <property type="match status" value="1"/>
</dbReference>
<dbReference type="Proteomes" id="UP001634393">
    <property type="component" value="Unassembled WGS sequence"/>
</dbReference>
<gene>
    <name evidence="3" type="ORF">ACJIZ3_011794</name>
</gene>
<comment type="caution">
    <text evidence="3">The sequence shown here is derived from an EMBL/GenBank/DDBJ whole genome shotgun (WGS) entry which is preliminary data.</text>
</comment>
<dbReference type="InterPro" id="IPR025486">
    <property type="entry name" value="DUF4378"/>
</dbReference>
<reference evidence="3 4" key="1">
    <citation type="submission" date="2024-12" db="EMBL/GenBank/DDBJ databases">
        <title>The unique morphological basis and parallel evolutionary history of personate flowers in Penstemon.</title>
        <authorList>
            <person name="Depatie T.H."/>
            <person name="Wessinger C.A."/>
        </authorList>
    </citation>
    <scope>NUCLEOTIDE SEQUENCE [LARGE SCALE GENOMIC DNA]</scope>
    <source>
        <strain evidence="3">WTNN_2</strain>
        <tissue evidence="3">Leaf</tissue>
    </source>
</reference>
<feature type="compositionally biased region" description="Polar residues" evidence="1">
    <location>
        <begin position="182"/>
        <end position="207"/>
    </location>
</feature>
<feature type="compositionally biased region" description="Low complexity" evidence="1">
    <location>
        <begin position="461"/>
        <end position="472"/>
    </location>
</feature>
<feature type="region of interest" description="Disordered" evidence="1">
    <location>
        <begin position="165"/>
        <end position="256"/>
    </location>
</feature>
<feature type="compositionally biased region" description="Basic and acidic residues" evidence="1">
    <location>
        <begin position="398"/>
        <end position="410"/>
    </location>
</feature>